<dbReference type="Proteomes" id="UP000199322">
    <property type="component" value="Unassembled WGS sequence"/>
</dbReference>
<keyword evidence="2" id="KW-1185">Reference proteome</keyword>
<gene>
    <name evidence="1" type="ORF">SAMN04488588_0740</name>
</gene>
<evidence type="ECO:0000313" key="1">
    <source>
        <dbReference type="EMBL" id="SDC25989.1"/>
    </source>
</evidence>
<protein>
    <submittedName>
        <fullName evidence="1">Uncharacterized protein</fullName>
    </submittedName>
</protein>
<evidence type="ECO:0000313" key="2">
    <source>
        <dbReference type="Proteomes" id="UP000199322"/>
    </source>
</evidence>
<dbReference type="RefSeq" id="WP_091402910.1">
    <property type="nucleotide sequence ID" value="NZ_FMYV01000002.1"/>
</dbReference>
<organism evidence="1 2">
    <name type="scientific">Geotoga petraea</name>
    <dbReference type="NCBI Taxonomy" id="28234"/>
    <lineage>
        <taxon>Bacteria</taxon>
        <taxon>Thermotogati</taxon>
        <taxon>Thermotogota</taxon>
        <taxon>Thermotogae</taxon>
        <taxon>Petrotogales</taxon>
        <taxon>Petrotogaceae</taxon>
        <taxon>Geotoga</taxon>
    </lineage>
</organism>
<accession>A0A1G6K4N1</accession>
<proteinExistence type="predicted"/>
<dbReference type="EMBL" id="FMYV01000002">
    <property type="protein sequence ID" value="SDC25989.1"/>
    <property type="molecule type" value="Genomic_DNA"/>
</dbReference>
<name>A0A1G6K4N1_9BACT</name>
<dbReference type="STRING" id="28234.SAMN04488588_0740"/>
<sequence>MYRKVTFIVFLVLSIITFSITFEEYEKQTNYEYTGNFFDGTNILVTHVLENKLYDIIGWDTSDLDNINQIYEGESFFDYSVSKDGLKFTGINKNGMVIVYNSENDLNYIILKKAANVYFHPNGDMIIVKVIKDGKSEFYFVDYKNNEDRLVLKYSENNKPFSSKAKMHIFNDYFIISDYKGQENGNKYDDNYIRYFSDPQNNYLYFKSLSDEYIFDIDEKWVYHHNNFVDAVNTVLINLQDKTFTKIALGNIGSFLSTNIAYIDSKKASRVKKYFALKHQLEEVYTGEYFLYNDRFVLVNPIDIPDQVNVHGYDSKNNKHIYLSQGNILQVDSYDNNPYKQMDTYFNNLELLNIGFDNVIEDIVETMNIAGMEFLAYNEDRFFGDSLNTSYYNKTNLILEEVKTLLNKSETTKFDMNFVYKKIVQYSLLANYTKNYGEAEKAVVFLKNLKTDYPNIVNWNKLFKNLVLIEALTISNKTGTKEAYYHILDQDGFLYNEENELDTYMEEYPEIFTNLLKDKKKLSYFSGIPEDKLSSFENSYKAGEALENKEDIYKFDDFLKNNKKNINDLM</sequence>
<dbReference type="AlphaFoldDB" id="A0A1G6K4N1"/>
<reference evidence="1 2" key="1">
    <citation type="submission" date="2016-10" db="EMBL/GenBank/DDBJ databases">
        <authorList>
            <person name="de Groot N.N."/>
        </authorList>
    </citation>
    <scope>NUCLEOTIDE SEQUENCE [LARGE SCALE GENOMIC DNA]</scope>
    <source>
        <strain evidence="1 2">WG14</strain>
    </source>
</reference>